<reference evidence="3" key="2">
    <citation type="submission" date="2020-09" db="EMBL/GenBank/DDBJ databases">
        <authorList>
            <person name="Sun Q."/>
            <person name="Ohkuma M."/>
        </authorList>
    </citation>
    <scope>NUCLEOTIDE SEQUENCE</scope>
    <source>
        <strain evidence="3">JCM 4784</strain>
    </source>
</reference>
<accession>A0A919AGR9</accession>
<evidence type="ECO:0000256" key="2">
    <source>
        <dbReference type="SAM" id="SignalP"/>
    </source>
</evidence>
<sequence>MVYRTVLLIYSRAHVSVLTHAGAALFSGPAATPEHAGGTTMIFRKEIAAEAAGAYDTLAAYFQDVRSFFEVLSVRFSLPEYGVRLHPVAGNELFSNANSYLLSDDSSYPYYLWLPSWLGRFYIDADRIGEGERADDVRTAHARHIAFVWPWLGFNDAYVKDAAEPECWFGVADPRPQDPHETVRTTAQSLFNHFRLEHTLDGEHEGWLTGHFTPDEAVGRTLTGRWHLRRVPLSALTSYYEVERNVIQPLGEKFSALAAGTDPARRPARRGANGRAQGDAGRPEADGVALTPGPPRRPEAAPMAVRP</sequence>
<proteinExistence type="predicted"/>
<dbReference type="EMBL" id="BNBT01000306">
    <property type="protein sequence ID" value="GHF02011.1"/>
    <property type="molecule type" value="Genomic_DNA"/>
</dbReference>
<protein>
    <submittedName>
        <fullName evidence="3">Uncharacterized protein</fullName>
    </submittedName>
</protein>
<feature type="compositionally biased region" description="Low complexity" evidence="1">
    <location>
        <begin position="270"/>
        <end position="280"/>
    </location>
</feature>
<comment type="caution">
    <text evidence="3">The sequence shown here is derived from an EMBL/GenBank/DDBJ whole genome shotgun (WGS) entry which is preliminary data.</text>
</comment>
<keyword evidence="2" id="KW-0732">Signal</keyword>
<gene>
    <name evidence="3" type="ORF">GCM10018785_75340</name>
</gene>
<evidence type="ECO:0000313" key="3">
    <source>
        <dbReference type="EMBL" id="GHF02011.1"/>
    </source>
</evidence>
<feature type="signal peptide" evidence="2">
    <location>
        <begin position="1"/>
        <end position="23"/>
    </location>
</feature>
<name>A0A919AGR9_9ACTN</name>
<keyword evidence="4" id="KW-1185">Reference proteome</keyword>
<feature type="chain" id="PRO_5037403342" evidence="2">
    <location>
        <begin position="24"/>
        <end position="307"/>
    </location>
</feature>
<organism evidence="3 4">
    <name type="scientific">Streptomyces longispororuber</name>
    <dbReference type="NCBI Taxonomy" id="68230"/>
    <lineage>
        <taxon>Bacteria</taxon>
        <taxon>Bacillati</taxon>
        <taxon>Actinomycetota</taxon>
        <taxon>Actinomycetes</taxon>
        <taxon>Kitasatosporales</taxon>
        <taxon>Streptomycetaceae</taxon>
        <taxon>Streptomyces</taxon>
    </lineage>
</organism>
<dbReference type="Proteomes" id="UP000608024">
    <property type="component" value="Unassembled WGS sequence"/>
</dbReference>
<reference evidence="3" key="1">
    <citation type="journal article" date="2014" name="Int. J. Syst. Evol. Microbiol.">
        <title>Complete genome sequence of Corynebacterium casei LMG S-19264T (=DSM 44701T), isolated from a smear-ripened cheese.</title>
        <authorList>
            <consortium name="US DOE Joint Genome Institute (JGI-PGF)"/>
            <person name="Walter F."/>
            <person name="Albersmeier A."/>
            <person name="Kalinowski J."/>
            <person name="Ruckert C."/>
        </authorList>
    </citation>
    <scope>NUCLEOTIDE SEQUENCE</scope>
    <source>
        <strain evidence="3">JCM 4784</strain>
    </source>
</reference>
<dbReference type="AlphaFoldDB" id="A0A919AGR9"/>
<evidence type="ECO:0000256" key="1">
    <source>
        <dbReference type="SAM" id="MobiDB-lite"/>
    </source>
</evidence>
<evidence type="ECO:0000313" key="4">
    <source>
        <dbReference type="Proteomes" id="UP000608024"/>
    </source>
</evidence>
<feature type="region of interest" description="Disordered" evidence="1">
    <location>
        <begin position="258"/>
        <end position="307"/>
    </location>
</feature>